<name>A0A517TUD0_9BACT</name>
<accession>A0A517TUD0</accession>
<dbReference type="NCBIfam" id="NF003810">
    <property type="entry name" value="PRK05399.1"/>
    <property type="match status" value="1"/>
</dbReference>
<dbReference type="InterPro" id="IPR007860">
    <property type="entry name" value="DNA_mmatch_repair_MutS_con_dom"/>
</dbReference>
<dbReference type="Pfam" id="PF01624">
    <property type="entry name" value="MutS_I"/>
    <property type="match status" value="1"/>
</dbReference>
<organism evidence="13 14">
    <name type="scientific">Lacipirellula limnantheis</name>
    <dbReference type="NCBI Taxonomy" id="2528024"/>
    <lineage>
        <taxon>Bacteria</taxon>
        <taxon>Pseudomonadati</taxon>
        <taxon>Planctomycetota</taxon>
        <taxon>Planctomycetia</taxon>
        <taxon>Pirellulales</taxon>
        <taxon>Lacipirellulaceae</taxon>
        <taxon>Lacipirellula</taxon>
    </lineage>
</organism>
<evidence type="ECO:0000256" key="11">
    <source>
        <dbReference type="SAM" id="MobiDB-lite"/>
    </source>
</evidence>
<dbReference type="FunFam" id="1.10.1420.10:FF:000001">
    <property type="entry name" value="DNA mismatch repair protein MutS"/>
    <property type="match status" value="1"/>
</dbReference>
<dbReference type="InterPro" id="IPR007696">
    <property type="entry name" value="DNA_mismatch_repair_MutS_core"/>
</dbReference>
<feature type="region of interest" description="Disordered" evidence="11">
    <location>
        <begin position="830"/>
        <end position="864"/>
    </location>
</feature>
<dbReference type="GO" id="GO:0006298">
    <property type="term" value="P:mismatch repair"/>
    <property type="evidence" value="ECO:0007669"/>
    <property type="project" value="UniProtKB-UniRule"/>
</dbReference>
<sequence length="917" mass="100479">MALSPMMQQYHDAKQAAGDALLLFRMGDFYELFHEDAKTAARELGLSLTSRDKGENPIPMAGFPHHQLDQYLAKLIARGFRAAVCEQMEDPRQAKGIVKRAVTRVVSRGTVTDDSLLEPCAANFLLALAANPTKDACGLAWIDVSTGRFEATVTTADRLSDELARVAPVEILVREDAGELPAEWCEGRMVTRRPTWAFSREAGDEALARHFGAHSLEGFGFTDDDGPAIQAAGAVLDYLNDTQKSSLAHVDRLIPYRRETRLEIDEATRRSLELCQTIRDGRREGSLLGVMDRTVTSMGARLLGEWLAAPLTDAAAIDARLDAVGELHVDPSFTGDLREALRSIYDIARLLARVTTGRATPRDLSFVARTLRCLPAVKAKLTARNAARLAELESRIDLCGDVRGRLEAALAEECPLNARDGGFIRAGFHAELDEQRELAKGGKQWIAAYQAEAIERTGIASMKVGFNNVFGYYLEITHAHREKIPADFIRKQTLKNCERYVTPELKVHEEKVLAAEERSKDIEYDLFVELRETVAAAARRILATAEALAEIDALAGLAELARSRNYCRPKIVLEPRLEIVAGRHPVLDATEAAGTFVPNDARCAGRGSEESGVRGQESVNRDHDAPAASDSCLLTPDSFPSVLLITGPNMAGKSTYIRQTALLQLMAQVGSFVPAKSATVGIADRIFARVGASDDLARGRSTFMVEMTETARILNTATSRSLVILDEIGRGTSTYDGLSLAWAVVEHLHDEIGCRTLFATHYHELTQLAKELPCLANFNVAVREWQDQVVFLHQIVPGAAEKSFGIHVAQLAGVPREVNQRAEQILASLEKGSAAASHDRSQDVELTRTDGAHAGKRPQRRRPGEWQLTLFESAEHPLLDLIRGVDLDATSPREAMKLIDHWQGQLLAEANGPAQPA</sequence>
<dbReference type="SUPFAM" id="SSF55271">
    <property type="entry name" value="DNA repair protein MutS, domain I"/>
    <property type="match status" value="1"/>
</dbReference>
<evidence type="ECO:0000313" key="14">
    <source>
        <dbReference type="Proteomes" id="UP000317909"/>
    </source>
</evidence>
<dbReference type="InterPro" id="IPR016151">
    <property type="entry name" value="DNA_mismatch_repair_MutS_N"/>
</dbReference>
<keyword evidence="6 9" id="KW-0238">DNA-binding</keyword>
<keyword evidence="3 9" id="KW-0547">Nucleotide-binding</keyword>
<keyword evidence="7 9" id="KW-0234">DNA repair</keyword>
<dbReference type="Pfam" id="PF05190">
    <property type="entry name" value="MutS_IV"/>
    <property type="match status" value="1"/>
</dbReference>
<feature type="binding site" evidence="9">
    <location>
        <begin position="647"/>
        <end position="654"/>
    </location>
    <ligand>
        <name>ATP</name>
        <dbReference type="ChEBI" id="CHEBI:30616"/>
    </ligand>
</feature>
<reference evidence="13 14" key="1">
    <citation type="submission" date="2019-02" db="EMBL/GenBank/DDBJ databases">
        <title>Deep-cultivation of Planctomycetes and their phenomic and genomic characterization uncovers novel biology.</title>
        <authorList>
            <person name="Wiegand S."/>
            <person name="Jogler M."/>
            <person name="Boedeker C."/>
            <person name="Pinto D."/>
            <person name="Vollmers J."/>
            <person name="Rivas-Marin E."/>
            <person name="Kohn T."/>
            <person name="Peeters S.H."/>
            <person name="Heuer A."/>
            <person name="Rast P."/>
            <person name="Oberbeckmann S."/>
            <person name="Bunk B."/>
            <person name="Jeske O."/>
            <person name="Meyerdierks A."/>
            <person name="Storesund J.E."/>
            <person name="Kallscheuer N."/>
            <person name="Luecker S."/>
            <person name="Lage O.M."/>
            <person name="Pohl T."/>
            <person name="Merkel B.J."/>
            <person name="Hornburger P."/>
            <person name="Mueller R.-W."/>
            <person name="Bruemmer F."/>
            <person name="Labrenz M."/>
            <person name="Spormann A.M."/>
            <person name="Op den Camp H."/>
            <person name="Overmann J."/>
            <person name="Amann R."/>
            <person name="Jetten M.S.M."/>
            <person name="Mascher T."/>
            <person name="Medema M.H."/>
            <person name="Devos D.P."/>
            <person name="Kaster A.-K."/>
            <person name="Ovreas L."/>
            <person name="Rohde M."/>
            <person name="Galperin M.Y."/>
            <person name="Jogler C."/>
        </authorList>
    </citation>
    <scope>NUCLEOTIDE SEQUENCE [LARGE SCALE GENOMIC DNA]</scope>
    <source>
        <strain evidence="13 14">I41</strain>
    </source>
</reference>
<feature type="domain" description="DNA mismatch repair proteins mutS family" evidence="12">
    <location>
        <begin position="721"/>
        <end position="737"/>
    </location>
</feature>
<feature type="compositionally biased region" description="Basic and acidic residues" evidence="11">
    <location>
        <begin position="837"/>
        <end position="853"/>
    </location>
</feature>
<gene>
    <name evidence="9 13" type="primary">mutS</name>
    <name evidence="13" type="ORF">I41_11300</name>
</gene>
<evidence type="ECO:0000256" key="5">
    <source>
        <dbReference type="ARBA" id="ARBA00022840"/>
    </source>
</evidence>
<dbReference type="CDD" id="cd03284">
    <property type="entry name" value="ABC_MutS1"/>
    <property type="match status" value="1"/>
</dbReference>
<evidence type="ECO:0000313" key="13">
    <source>
        <dbReference type="EMBL" id="QDT71968.1"/>
    </source>
</evidence>
<dbReference type="InterPro" id="IPR036187">
    <property type="entry name" value="DNA_mismatch_repair_MutS_sf"/>
</dbReference>
<dbReference type="InterPro" id="IPR036678">
    <property type="entry name" value="MutS_con_dom_sf"/>
</dbReference>
<dbReference type="PANTHER" id="PTHR11361">
    <property type="entry name" value="DNA MISMATCH REPAIR PROTEIN MUTS FAMILY MEMBER"/>
    <property type="match status" value="1"/>
</dbReference>
<evidence type="ECO:0000256" key="7">
    <source>
        <dbReference type="ARBA" id="ARBA00023204"/>
    </source>
</evidence>
<dbReference type="InterPro" id="IPR000432">
    <property type="entry name" value="DNA_mismatch_repair_MutS_C"/>
</dbReference>
<keyword evidence="14" id="KW-1185">Reference proteome</keyword>
<dbReference type="InterPro" id="IPR027417">
    <property type="entry name" value="P-loop_NTPase"/>
</dbReference>
<dbReference type="InterPro" id="IPR045076">
    <property type="entry name" value="MutS"/>
</dbReference>
<dbReference type="PANTHER" id="PTHR11361:SF34">
    <property type="entry name" value="DNA MISMATCH REPAIR PROTEIN MSH1, MITOCHONDRIAL"/>
    <property type="match status" value="1"/>
</dbReference>
<dbReference type="PIRSF" id="PIRSF037677">
    <property type="entry name" value="DNA_mis_repair_Msh6"/>
    <property type="match status" value="1"/>
</dbReference>
<keyword evidence="5 9" id="KW-0067">ATP-binding</keyword>
<dbReference type="HAMAP" id="MF_00096">
    <property type="entry name" value="MutS"/>
    <property type="match status" value="1"/>
</dbReference>
<evidence type="ECO:0000256" key="10">
    <source>
        <dbReference type="RuleBase" id="RU003756"/>
    </source>
</evidence>
<comment type="similarity">
    <text evidence="1 9 10">Belongs to the DNA mismatch repair MutS family.</text>
</comment>
<evidence type="ECO:0000256" key="9">
    <source>
        <dbReference type="HAMAP-Rule" id="MF_00096"/>
    </source>
</evidence>
<keyword evidence="4 9" id="KW-0227">DNA damage</keyword>
<dbReference type="KEGG" id="llh:I41_11300"/>
<dbReference type="Proteomes" id="UP000317909">
    <property type="component" value="Chromosome"/>
</dbReference>
<dbReference type="Gene3D" id="3.30.420.110">
    <property type="entry name" value="MutS, connector domain"/>
    <property type="match status" value="1"/>
</dbReference>
<dbReference type="SMART" id="SM00534">
    <property type="entry name" value="MUTSac"/>
    <property type="match status" value="1"/>
</dbReference>
<proteinExistence type="inferred from homology"/>
<dbReference type="Gene3D" id="3.40.1170.10">
    <property type="entry name" value="DNA repair protein MutS, domain I"/>
    <property type="match status" value="1"/>
</dbReference>
<evidence type="ECO:0000256" key="8">
    <source>
        <dbReference type="ARBA" id="ARBA00024647"/>
    </source>
</evidence>
<evidence type="ECO:0000256" key="6">
    <source>
        <dbReference type="ARBA" id="ARBA00023125"/>
    </source>
</evidence>
<dbReference type="EMBL" id="CP036339">
    <property type="protein sequence ID" value="QDT71968.1"/>
    <property type="molecule type" value="Genomic_DNA"/>
</dbReference>
<dbReference type="InterPro" id="IPR007695">
    <property type="entry name" value="DNA_mismatch_repair_MutS-lik_N"/>
</dbReference>
<dbReference type="Gene3D" id="3.40.50.300">
    <property type="entry name" value="P-loop containing nucleotide triphosphate hydrolases"/>
    <property type="match status" value="1"/>
</dbReference>
<dbReference type="SUPFAM" id="SSF48334">
    <property type="entry name" value="DNA repair protein MutS, domain III"/>
    <property type="match status" value="1"/>
</dbReference>
<evidence type="ECO:0000256" key="4">
    <source>
        <dbReference type="ARBA" id="ARBA00022763"/>
    </source>
</evidence>
<evidence type="ECO:0000256" key="3">
    <source>
        <dbReference type="ARBA" id="ARBA00022741"/>
    </source>
</evidence>
<dbReference type="GO" id="GO:0140664">
    <property type="term" value="F:ATP-dependent DNA damage sensor activity"/>
    <property type="evidence" value="ECO:0007669"/>
    <property type="project" value="InterPro"/>
</dbReference>
<dbReference type="PROSITE" id="PS00486">
    <property type="entry name" value="DNA_MISMATCH_REPAIR_2"/>
    <property type="match status" value="1"/>
</dbReference>
<dbReference type="InterPro" id="IPR007861">
    <property type="entry name" value="DNA_mismatch_repair_MutS_clamp"/>
</dbReference>
<comment type="function">
    <text evidence="8 9">This protein is involved in the repair of mismatches in DNA. It is possible that it carries out the mismatch recognition step. This protein has a weak ATPase activity.</text>
</comment>
<dbReference type="OrthoDB" id="9802448at2"/>
<dbReference type="SUPFAM" id="SSF53150">
    <property type="entry name" value="DNA repair protein MutS, domain II"/>
    <property type="match status" value="1"/>
</dbReference>
<dbReference type="GO" id="GO:0005524">
    <property type="term" value="F:ATP binding"/>
    <property type="evidence" value="ECO:0007669"/>
    <property type="project" value="UniProtKB-UniRule"/>
</dbReference>
<protein>
    <recommendedName>
        <fullName evidence="2 9">DNA mismatch repair protein MutS</fullName>
    </recommendedName>
</protein>
<feature type="region of interest" description="Disordered" evidence="11">
    <location>
        <begin position="604"/>
        <end position="627"/>
    </location>
</feature>
<dbReference type="FunFam" id="3.40.1170.10:FF:000001">
    <property type="entry name" value="DNA mismatch repair protein MutS"/>
    <property type="match status" value="1"/>
</dbReference>
<evidence type="ECO:0000256" key="2">
    <source>
        <dbReference type="ARBA" id="ARBA00021982"/>
    </source>
</evidence>
<dbReference type="InterPro" id="IPR005748">
    <property type="entry name" value="DNA_mismatch_repair_MutS"/>
</dbReference>
<evidence type="ECO:0000256" key="1">
    <source>
        <dbReference type="ARBA" id="ARBA00006271"/>
    </source>
</evidence>
<dbReference type="GO" id="GO:0003684">
    <property type="term" value="F:damaged DNA binding"/>
    <property type="evidence" value="ECO:0007669"/>
    <property type="project" value="UniProtKB-UniRule"/>
</dbReference>
<dbReference type="Pfam" id="PF05188">
    <property type="entry name" value="MutS_II"/>
    <property type="match status" value="1"/>
</dbReference>
<dbReference type="RefSeq" id="WP_145431578.1">
    <property type="nucleotide sequence ID" value="NZ_CP036339.1"/>
</dbReference>
<dbReference type="Gene3D" id="1.10.1420.10">
    <property type="match status" value="2"/>
</dbReference>
<dbReference type="InterPro" id="IPR017261">
    <property type="entry name" value="DNA_mismatch_repair_MutS/MSH"/>
</dbReference>
<dbReference type="Pfam" id="PF05192">
    <property type="entry name" value="MutS_III"/>
    <property type="match status" value="1"/>
</dbReference>
<dbReference type="SMART" id="SM00533">
    <property type="entry name" value="MUTSd"/>
    <property type="match status" value="1"/>
</dbReference>
<dbReference type="AlphaFoldDB" id="A0A517TUD0"/>
<dbReference type="SUPFAM" id="SSF52540">
    <property type="entry name" value="P-loop containing nucleoside triphosphate hydrolases"/>
    <property type="match status" value="1"/>
</dbReference>
<dbReference type="GO" id="GO:0005829">
    <property type="term" value="C:cytosol"/>
    <property type="evidence" value="ECO:0007669"/>
    <property type="project" value="TreeGrafter"/>
</dbReference>
<evidence type="ECO:0000259" key="12">
    <source>
        <dbReference type="PROSITE" id="PS00486"/>
    </source>
</evidence>
<dbReference type="Pfam" id="PF00488">
    <property type="entry name" value="MutS_V"/>
    <property type="match status" value="1"/>
</dbReference>
<dbReference type="GO" id="GO:0030983">
    <property type="term" value="F:mismatched DNA binding"/>
    <property type="evidence" value="ECO:0007669"/>
    <property type="project" value="InterPro"/>
</dbReference>